<dbReference type="InterPro" id="IPR013324">
    <property type="entry name" value="RNA_pol_sigma_r3/r4-like"/>
</dbReference>
<feature type="non-terminal residue" evidence="2">
    <location>
        <position position="67"/>
    </location>
</feature>
<dbReference type="InterPro" id="IPR036388">
    <property type="entry name" value="WH-like_DNA-bd_sf"/>
</dbReference>
<name>X1UXK7_9ZZZZ</name>
<dbReference type="GO" id="GO:0016987">
    <property type="term" value="F:sigma factor activity"/>
    <property type="evidence" value="ECO:0007669"/>
    <property type="project" value="InterPro"/>
</dbReference>
<evidence type="ECO:0000313" key="2">
    <source>
        <dbReference type="EMBL" id="GAJ22243.1"/>
    </source>
</evidence>
<dbReference type="SUPFAM" id="SSF88659">
    <property type="entry name" value="Sigma3 and sigma4 domains of RNA polymerase sigma factors"/>
    <property type="match status" value="1"/>
</dbReference>
<dbReference type="AlphaFoldDB" id="X1UXK7"/>
<comment type="caution">
    <text evidence="2">The sequence shown here is derived from an EMBL/GenBank/DDBJ whole genome shotgun (WGS) entry which is preliminary data.</text>
</comment>
<feature type="domain" description="RNA polymerase sigma factor 70 region 4 type 2" evidence="1">
    <location>
        <begin position="24"/>
        <end position="64"/>
    </location>
</feature>
<organism evidence="2">
    <name type="scientific">marine sediment metagenome</name>
    <dbReference type="NCBI Taxonomy" id="412755"/>
    <lineage>
        <taxon>unclassified sequences</taxon>
        <taxon>metagenomes</taxon>
        <taxon>ecological metagenomes</taxon>
    </lineage>
</organism>
<protein>
    <recommendedName>
        <fullName evidence="1">RNA polymerase sigma factor 70 region 4 type 2 domain-containing protein</fullName>
    </recommendedName>
</protein>
<accession>X1UXK7</accession>
<dbReference type="GO" id="GO:0003677">
    <property type="term" value="F:DNA binding"/>
    <property type="evidence" value="ECO:0007669"/>
    <property type="project" value="InterPro"/>
</dbReference>
<gene>
    <name evidence="2" type="ORF">S12H4_57300</name>
</gene>
<dbReference type="GO" id="GO:0006352">
    <property type="term" value="P:DNA-templated transcription initiation"/>
    <property type="evidence" value="ECO:0007669"/>
    <property type="project" value="InterPro"/>
</dbReference>
<dbReference type="Gene3D" id="1.10.10.10">
    <property type="entry name" value="Winged helix-like DNA-binding domain superfamily/Winged helix DNA-binding domain"/>
    <property type="match status" value="1"/>
</dbReference>
<sequence>MARATYMTNNREAQQAGLERADIRQKVLQAVSRLPGRQRRLFLLRELEGLSYAQIGEVMGISPNKAG</sequence>
<evidence type="ECO:0000259" key="1">
    <source>
        <dbReference type="Pfam" id="PF08281"/>
    </source>
</evidence>
<dbReference type="Pfam" id="PF08281">
    <property type="entry name" value="Sigma70_r4_2"/>
    <property type="match status" value="1"/>
</dbReference>
<dbReference type="EMBL" id="BARW01037033">
    <property type="protein sequence ID" value="GAJ22243.1"/>
    <property type="molecule type" value="Genomic_DNA"/>
</dbReference>
<dbReference type="InterPro" id="IPR013249">
    <property type="entry name" value="RNA_pol_sigma70_r4_t2"/>
</dbReference>
<reference evidence="2" key="1">
    <citation type="journal article" date="2014" name="Front. Microbiol.">
        <title>High frequency of phylogenetically diverse reductive dehalogenase-homologous genes in deep subseafloor sedimentary metagenomes.</title>
        <authorList>
            <person name="Kawai M."/>
            <person name="Futagami T."/>
            <person name="Toyoda A."/>
            <person name="Takaki Y."/>
            <person name="Nishi S."/>
            <person name="Hori S."/>
            <person name="Arai W."/>
            <person name="Tsubouchi T."/>
            <person name="Morono Y."/>
            <person name="Uchiyama I."/>
            <person name="Ito T."/>
            <person name="Fujiyama A."/>
            <person name="Inagaki F."/>
            <person name="Takami H."/>
        </authorList>
    </citation>
    <scope>NUCLEOTIDE SEQUENCE</scope>
    <source>
        <strain evidence="2">Expedition CK06-06</strain>
    </source>
</reference>
<proteinExistence type="predicted"/>